<dbReference type="InterPro" id="IPR001584">
    <property type="entry name" value="Integrase_cat-core"/>
</dbReference>
<evidence type="ECO:0000313" key="2">
    <source>
        <dbReference type="EMBL" id="GEU49340.1"/>
    </source>
</evidence>
<feature type="domain" description="Integrase catalytic" evidence="1">
    <location>
        <begin position="236"/>
        <end position="362"/>
    </location>
</feature>
<dbReference type="PANTHER" id="PTHR45835:SF99">
    <property type="entry name" value="CHROMO DOMAIN-CONTAINING PROTEIN-RELATED"/>
    <property type="match status" value="1"/>
</dbReference>
<proteinExistence type="predicted"/>
<dbReference type="PROSITE" id="PS50994">
    <property type="entry name" value="INTEGRASE"/>
    <property type="match status" value="1"/>
</dbReference>
<sequence length="499" mass="57338">MTIKKVSDLDNEFTQFQQEYSQHRAEVNKRWNQVSIEVRTVKKELGDVRSDLSEIMKVLSTLKLSNEQSSPKGGSSGDYITLKEGPKQSTLQFDDLGFLIPPSKEQPEGSNCGATCAFETLKEAMTQVSVLALPDFNKPFIVETYTSRSGLEAVLMQEGKPIAYFSQVLAVGIERRSKVADQINRDLERDAELEPLREKVLDKDGRALGILWRGTPAVQEHRLKYLTLASSGLLQPLELPEKVWDEVTMDFINGLPKSEGFTVILVVVDRISKYDHFVPLRHPYTSSTMAAIFMREVIRLDGVPKAMVTDRDKQWSRWLSWAEYWYNTSYRTCSKVTPFKILYGRDPPKVIPYETNSVPTFEVDKYLEERDRVLNDLKKNLLKAQQIMKAQSDSHRRDMQFLVGDMVFLKLRPYRQRSLSKRLNEKLAPCYFGPFEVLEKIETVAYRLKLPNTASIHPVFHVSQLKKVVGDQVVETDFPKELTEDMEMRVQPQEVLGVR</sequence>
<protein>
    <submittedName>
        <fullName evidence="2">Putative mitochondrial protein</fullName>
    </submittedName>
</protein>
<dbReference type="GO" id="GO:0015074">
    <property type="term" value="P:DNA integration"/>
    <property type="evidence" value="ECO:0007669"/>
    <property type="project" value="InterPro"/>
</dbReference>
<organism evidence="2">
    <name type="scientific">Tanacetum cinerariifolium</name>
    <name type="common">Dalmatian daisy</name>
    <name type="synonym">Chrysanthemum cinerariifolium</name>
    <dbReference type="NCBI Taxonomy" id="118510"/>
    <lineage>
        <taxon>Eukaryota</taxon>
        <taxon>Viridiplantae</taxon>
        <taxon>Streptophyta</taxon>
        <taxon>Embryophyta</taxon>
        <taxon>Tracheophyta</taxon>
        <taxon>Spermatophyta</taxon>
        <taxon>Magnoliopsida</taxon>
        <taxon>eudicotyledons</taxon>
        <taxon>Gunneridae</taxon>
        <taxon>Pentapetalae</taxon>
        <taxon>asterids</taxon>
        <taxon>campanulids</taxon>
        <taxon>Asterales</taxon>
        <taxon>Asteraceae</taxon>
        <taxon>Asteroideae</taxon>
        <taxon>Anthemideae</taxon>
        <taxon>Anthemidinae</taxon>
        <taxon>Tanacetum</taxon>
    </lineage>
</organism>
<dbReference type="PANTHER" id="PTHR45835">
    <property type="entry name" value="YALI0A06105P"/>
    <property type="match status" value="1"/>
</dbReference>
<reference evidence="2" key="1">
    <citation type="journal article" date="2019" name="Sci. Rep.">
        <title>Draft genome of Tanacetum cinerariifolium, the natural source of mosquito coil.</title>
        <authorList>
            <person name="Yamashiro T."/>
            <person name="Shiraishi A."/>
            <person name="Satake H."/>
            <person name="Nakayama K."/>
        </authorList>
    </citation>
    <scope>NUCLEOTIDE SEQUENCE</scope>
</reference>
<dbReference type="Pfam" id="PF17919">
    <property type="entry name" value="RT_RNaseH_2"/>
    <property type="match status" value="1"/>
</dbReference>
<evidence type="ECO:0000259" key="1">
    <source>
        <dbReference type="PROSITE" id="PS50994"/>
    </source>
</evidence>
<dbReference type="GO" id="GO:0003676">
    <property type="term" value="F:nucleic acid binding"/>
    <property type="evidence" value="ECO:0007669"/>
    <property type="project" value="InterPro"/>
</dbReference>
<name>A0A6L2KKM8_TANCI</name>
<dbReference type="InterPro" id="IPR043502">
    <property type="entry name" value="DNA/RNA_pol_sf"/>
</dbReference>
<dbReference type="InterPro" id="IPR036397">
    <property type="entry name" value="RNaseH_sf"/>
</dbReference>
<dbReference type="AlphaFoldDB" id="A0A6L2KKM8"/>
<accession>A0A6L2KKM8</accession>
<dbReference type="InterPro" id="IPR012337">
    <property type="entry name" value="RNaseH-like_sf"/>
</dbReference>
<dbReference type="InterPro" id="IPR056924">
    <property type="entry name" value="SH3_Tf2-1"/>
</dbReference>
<dbReference type="Pfam" id="PF24626">
    <property type="entry name" value="SH3_Tf2-1"/>
    <property type="match status" value="1"/>
</dbReference>
<dbReference type="EMBL" id="BKCJ010002550">
    <property type="protein sequence ID" value="GEU49340.1"/>
    <property type="molecule type" value="Genomic_DNA"/>
</dbReference>
<dbReference type="SUPFAM" id="SSF53098">
    <property type="entry name" value="Ribonuclease H-like"/>
    <property type="match status" value="1"/>
</dbReference>
<dbReference type="InterPro" id="IPR041577">
    <property type="entry name" value="RT_RNaseH_2"/>
</dbReference>
<comment type="caution">
    <text evidence="2">The sequence shown here is derived from an EMBL/GenBank/DDBJ whole genome shotgun (WGS) entry which is preliminary data.</text>
</comment>
<gene>
    <name evidence="2" type="ORF">Tci_021318</name>
</gene>
<dbReference type="Gene3D" id="3.30.420.10">
    <property type="entry name" value="Ribonuclease H-like superfamily/Ribonuclease H"/>
    <property type="match status" value="2"/>
</dbReference>
<dbReference type="SUPFAM" id="SSF56672">
    <property type="entry name" value="DNA/RNA polymerases"/>
    <property type="match status" value="1"/>
</dbReference>